<dbReference type="InterPro" id="IPR004838">
    <property type="entry name" value="NHTrfase_class1_PyrdxlP-BS"/>
</dbReference>
<comment type="cofactor">
    <cofactor evidence="1 7">
        <name>pyridoxal 5'-phosphate</name>
        <dbReference type="ChEBI" id="CHEBI:597326"/>
    </cofactor>
</comment>
<evidence type="ECO:0000259" key="8">
    <source>
        <dbReference type="Pfam" id="PF00155"/>
    </source>
</evidence>
<accession>A0A1H9R6E1</accession>
<comment type="subunit">
    <text evidence="3">Homodimer.</text>
</comment>
<dbReference type="GO" id="GO:0042802">
    <property type="term" value="F:identical protein binding"/>
    <property type="evidence" value="ECO:0007669"/>
    <property type="project" value="TreeGrafter"/>
</dbReference>
<dbReference type="SUPFAM" id="SSF53383">
    <property type="entry name" value="PLP-dependent transferases"/>
    <property type="match status" value="1"/>
</dbReference>
<keyword evidence="4 7" id="KW-0032">Aminotransferase</keyword>
<dbReference type="STRING" id="64702.SAMN05443377_10620"/>
<dbReference type="FunFam" id="3.40.640.10:FF:000066">
    <property type="entry name" value="Aspartate aminotransferase"/>
    <property type="match status" value="1"/>
</dbReference>
<dbReference type="GO" id="GO:0033585">
    <property type="term" value="P:L-phenylalanine biosynthetic process from chorismate via phenylpyruvate"/>
    <property type="evidence" value="ECO:0007669"/>
    <property type="project" value="TreeGrafter"/>
</dbReference>
<dbReference type="PROSITE" id="PS00105">
    <property type="entry name" value="AA_TRANSFER_CLASS_1"/>
    <property type="match status" value="1"/>
</dbReference>
<dbReference type="RefSeq" id="WP_091968386.1">
    <property type="nucleotide sequence ID" value="NZ_FOGZ01000006.1"/>
</dbReference>
<evidence type="ECO:0000256" key="2">
    <source>
        <dbReference type="ARBA" id="ARBA00007441"/>
    </source>
</evidence>
<dbReference type="FunFam" id="3.90.1150.10:FF:000001">
    <property type="entry name" value="Aspartate aminotransferase"/>
    <property type="match status" value="1"/>
</dbReference>
<dbReference type="AlphaFoldDB" id="A0A1H9R6E1"/>
<dbReference type="PRINTS" id="PR00799">
    <property type="entry name" value="TRANSAMINASE"/>
</dbReference>
<evidence type="ECO:0000256" key="4">
    <source>
        <dbReference type="ARBA" id="ARBA00022576"/>
    </source>
</evidence>
<dbReference type="CDD" id="cd00609">
    <property type="entry name" value="AAT_like"/>
    <property type="match status" value="1"/>
</dbReference>
<dbReference type="PANTHER" id="PTHR11879:SF37">
    <property type="entry name" value="AROMATIC-AMINO-ACID AMINOTRANSFERASE"/>
    <property type="match status" value="1"/>
</dbReference>
<proteinExistence type="inferred from homology"/>
<name>A0A1H9R6E1_9ACTN</name>
<evidence type="ECO:0000256" key="1">
    <source>
        <dbReference type="ARBA" id="ARBA00001933"/>
    </source>
</evidence>
<dbReference type="InterPro" id="IPR015421">
    <property type="entry name" value="PyrdxlP-dep_Trfase_major"/>
</dbReference>
<dbReference type="PANTHER" id="PTHR11879">
    <property type="entry name" value="ASPARTATE AMINOTRANSFERASE"/>
    <property type="match status" value="1"/>
</dbReference>
<dbReference type="OrthoDB" id="9766445at2"/>
<dbReference type="InterPro" id="IPR004839">
    <property type="entry name" value="Aminotransferase_I/II_large"/>
</dbReference>
<evidence type="ECO:0000256" key="5">
    <source>
        <dbReference type="ARBA" id="ARBA00022679"/>
    </source>
</evidence>
<dbReference type="InterPro" id="IPR000796">
    <property type="entry name" value="Asp_trans"/>
</dbReference>
<feature type="domain" description="Aminotransferase class I/classII large" evidence="8">
    <location>
        <begin position="29"/>
        <end position="393"/>
    </location>
</feature>
<dbReference type="Gene3D" id="3.90.1150.10">
    <property type="entry name" value="Aspartate Aminotransferase, domain 1"/>
    <property type="match status" value="1"/>
</dbReference>
<reference evidence="9 10" key="1">
    <citation type="submission" date="2016-10" db="EMBL/GenBank/DDBJ databases">
        <authorList>
            <person name="de Groot N.N."/>
        </authorList>
    </citation>
    <scope>NUCLEOTIDE SEQUENCE [LARGE SCALE GENOMIC DNA]</scope>
    <source>
        <strain evidence="9 10">DSM 16859</strain>
    </source>
</reference>
<keyword evidence="6" id="KW-0663">Pyridoxal phosphate</keyword>
<dbReference type="NCBIfam" id="NF006719">
    <property type="entry name" value="PRK09257.1"/>
    <property type="match status" value="1"/>
</dbReference>
<dbReference type="GO" id="GO:0005829">
    <property type="term" value="C:cytosol"/>
    <property type="evidence" value="ECO:0007669"/>
    <property type="project" value="TreeGrafter"/>
</dbReference>
<dbReference type="GO" id="GO:0004838">
    <property type="term" value="F:L-tyrosine-2-oxoglutarate transaminase activity"/>
    <property type="evidence" value="ECO:0007669"/>
    <property type="project" value="TreeGrafter"/>
</dbReference>
<evidence type="ECO:0000256" key="7">
    <source>
        <dbReference type="RuleBase" id="RU000481"/>
    </source>
</evidence>
<dbReference type="EMBL" id="FOGZ01000006">
    <property type="protein sequence ID" value="SER68421.1"/>
    <property type="molecule type" value="Genomic_DNA"/>
</dbReference>
<evidence type="ECO:0000256" key="6">
    <source>
        <dbReference type="ARBA" id="ARBA00022898"/>
    </source>
</evidence>
<dbReference type="InterPro" id="IPR015424">
    <property type="entry name" value="PyrdxlP-dep_Trfase"/>
</dbReference>
<evidence type="ECO:0000313" key="9">
    <source>
        <dbReference type="EMBL" id="SER68421.1"/>
    </source>
</evidence>
<dbReference type="Pfam" id="PF00155">
    <property type="entry name" value="Aminotran_1_2"/>
    <property type="match status" value="1"/>
</dbReference>
<keyword evidence="10" id="KW-1185">Reference proteome</keyword>
<keyword evidence="5 7" id="KW-0808">Transferase</keyword>
<gene>
    <name evidence="9" type="ORF">SAMN05443377_10620</name>
</gene>
<dbReference type="InterPro" id="IPR015422">
    <property type="entry name" value="PyrdxlP-dep_Trfase_small"/>
</dbReference>
<dbReference type="GO" id="GO:0030170">
    <property type="term" value="F:pyridoxal phosphate binding"/>
    <property type="evidence" value="ECO:0007669"/>
    <property type="project" value="InterPro"/>
</dbReference>
<comment type="similarity">
    <text evidence="2 7">Belongs to the class-I pyridoxal-phosphate-dependent aminotransferase family.</text>
</comment>
<evidence type="ECO:0000313" key="10">
    <source>
        <dbReference type="Proteomes" id="UP000198815"/>
    </source>
</evidence>
<dbReference type="Proteomes" id="UP000198815">
    <property type="component" value="Unassembled WGS sequence"/>
</dbReference>
<sequence length="400" mass="43265">MSLFAGLRATPNDPIFGLTDRFNKDTDPNKVNLGVGMYQDAHGAVPLLKTVLKVENGLDAQGLPRPYPPMDGLADYNREAQKLVFGADSPAIAAGRIVTAQSLGGTGALTVAADVYSAASPNHAALVSSPTWANHIAILQRAGYTVGTYRYYDAQRHGVDVDGLLADLSAAEAGTVIVLHECCHNPTGYDLTREQWDAVAQLARDRRLTLFIDMAYQGFSEGLDEDAETIRRLVADGLTFVVGSSFSKNFSLYGERIGAVHFVCADADEAERVRSRVKTAARENYSTPPLHGARIVTTILSDEQLRAQWVEEVTAMRERIKSMRRALVDGLNAAGVHDMEFINTQAGMFSYCGLSKEQMELLRTEHHVYGTDAGRLCVAALNPGNVDYVATAIAAVRSAA</sequence>
<dbReference type="EC" id="2.6.1.-" evidence="7"/>
<evidence type="ECO:0000256" key="3">
    <source>
        <dbReference type="ARBA" id="ARBA00011738"/>
    </source>
</evidence>
<organism evidence="9 10">
    <name type="scientific">Propionibacterium cyclohexanicum</name>
    <dbReference type="NCBI Taxonomy" id="64702"/>
    <lineage>
        <taxon>Bacteria</taxon>
        <taxon>Bacillati</taxon>
        <taxon>Actinomycetota</taxon>
        <taxon>Actinomycetes</taxon>
        <taxon>Propionibacteriales</taxon>
        <taxon>Propionibacteriaceae</taxon>
        <taxon>Propionibacterium</taxon>
    </lineage>
</organism>
<protein>
    <recommendedName>
        <fullName evidence="7">Aminotransferase</fullName>
        <ecNumber evidence="7">2.6.1.-</ecNumber>
    </recommendedName>
</protein>
<dbReference type="Gene3D" id="3.40.640.10">
    <property type="entry name" value="Type I PLP-dependent aspartate aminotransferase-like (Major domain)"/>
    <property type="match status" value="1"/>
</dbReference>